<reference evidence="2 3" key="1">
    <citation type="submission" date="2020-05" db="EMBL/GenBank/DDBJ databases">
        <title>Aquirufa sp. strain 15G-AUS-rot a new Aquirufa species.</title>
        <authorList>
            <person name="Pitt A."/>
            <person name="Hahn M.W."/>
        </authorList>
    </citation>
    <scope>NUCLEOTIDE SEQUENCE [LARGE SCALE GENOMIC DNA]</scope>
    <source>
        <strain evidence="2 3">15G-AUS-rot</strain>
    </source>
</reference>
<protein>
    <submittedName>
        <fullName evidence="2">Uncharacterized protein</fullName>
    </submittedName>
</protein>
<keyword evidence="3" id="KW-1185">Reference proteome</keyword>
<dbReference type="AlphaFoldDB" id="A0A7D4Q681"/>
<dbReference type="RefSeq" id="WP_173493559.1">
    <property type="nucleotide sequence ID" value="NZ_CP054056.1"/>
</dbReference>
<dbReference type="Proteomes" id="UP000501003">
    <property type="component" value="Chromosome"/>
</dbReference>
<proteinExistence type="predicted"/>
<evidence type="ECO:0000313" key="2">
    <source>
        <dbReference type="EMBL" id="QKJ25262.1"/>
    </source>
</evidence>
<feature type="region of interest" description="Disordered" evidence="1">
    <location>
        <begin position="52"/>
        <end position="81"/>
    </location>
</feature>
<sequence>MSKLGWFAAGLGLGALAVIQLRDNPKAQAALDDAIAAAKDFSSAVAAGYQEREAELSKPAPKAAAKVSTPRPAAKRPATKK</sequence>
<organism evidence="2 3">
    <name type="scientific">Aquiluna borgnonia</name>
    <dbReference type="NCBI Taxonomy" id="2499157"/>
    <lineage>
        <taxon>Bacteria</taxon>
        <taxon>Bacillati</taxon>
        <taxon>Actinomycetota</taxon>
        <taxon>Actinomycetes</taxon>
        <taxon>Micrococcales</taxon>
        <taxon>Microbacteriaceae</taxon>
        <taxon>Luna cluster</taxon>
        <taxon>Luna-1 subcluster</taxon>
        <taxon>Aquiluna</taxon>
    </lineage>
</organism>
<dbReference type="EMBL" id="CP054056">
    <property type="protein sequence ID" value="QKJ25262.1"/>
    <property type="molecule type" value="Genomic_DNA"/>
</dbReference>
<name>A0A7D4Q681_9MICO</name>
<evidence type="ECO:0000256" key="1">
    <source>
        <dbReference type="SAM" id="MobiDB-lite"/>
    </source>
</evidence>
<gene>
    <name evidence="2" type="ORF">HRU87_03520</name>
</gene>
<dbReference type="KEGG" id="aqg:HRU87_03520"/>
<accession>A0A7D4Q681</accession>
<evidence type="ECO:0000313" key="3">
    <source>
        <dbReference type="Proteomes" id="UP000501003"/>
    </source>
</evidence>